<keyword evidence="1" id="KW-0732">Signal</keyword>
<dbReference type="SUPFAM" id="SSF52266">
    <property type="entry name" value="SGNH hydrolase"/>
    <property type="match status" value="1"/>
</dbReference>
<dbReference type="InterPro" id="IPR051532">
    <property type="entry name" value="Ester_Hydrolysis_Enzymes"/>
</dbReference>
<dbReference type="PROSITE" id="PS51257">
    <property type="entry name" value="PROKAR_LIPOPROTEIN"/>
    <property type="match status" value="1"/>
</dbReference>
<evidence type="ECO:0000313" key="3">
    <source>
        <dbReference type="Proteomes" id="UP000288102"/>
    </source>
</evidence>
<dbReference type="Proteomes" id="UP000288102">
    <property type="component" value="Unassembled WGS sequence"/>
</dbReference>
<name>A0A434A5P9_9FLAO</name>
<accession>A0A434A5P9</accession>
<dbReference type="AlphaFoldDB" id="A0A434A5P9"/>
<keyword evidence="3" id="KW-1185">Reference proteome</keyword>
<sequence>MKKNIKWLLLVSLTFMAACNNDDNDTTQEEVPVVPGSAVFTKYIALGDSFAAGYSDNSLFKKGQENGYANILSQQFAAAGGGTFTIPYANDNIGGLLFGGQVNPSFGPRLYFNGTAPVPVSGVPTTEVMAHLSGTFNNLGVPGAKSFHLVANGYGNPAGLSIGAANPYFVRFASSPTTSVLADALVQKPTFFSLFIGGNDVLSYATSGGIGKDQTGNPNPATYGSNDITDPTVFASVYSSMATALTANGAKGVVANLPYITALPYFTTVPYNPLTAKSLGSNNEAIGKATIQALNAQLYGPLKQALTAFGAGDRISLLSETAANPVMLKDETLTNLAPQLTAAFTPTLGAQTAAFYGAVFGQARQAKTTDLVVLPTRTAIGAAPSATDSGLGIVPPAPLNKFGVTYPLQDKHVLIPTEIAEIKKATDAYNTTISAVAAEKGLAFVDTRAVLTQLASGGIKFGNFSLTSAYVTGGAFSLDGIHPSARGYSLIANIFIDAINAKYGSTLRRVDLSAYPSQYPATLQ</sequence>
<gene>
    <name evidence="2" type="ORF">D0817_13945</name>
</gene>
<proteinExistence type="predicted"/>
<dbReference type="InterPro" id="IPR036514">
    <property type="entry name" value="SGNH_hydro_sf"/>
</dbReference>
<reference evidence="3" key="1">
    <citation type="journal article" date="2019" name="Syst. Appl. Microbiol.">
        <title>Flavobacterium circumlabens sp. nov. and Flavobacterium cupreum sp. nov., two psychrotrophic species isolated from Antarctic environmental samples.</title>
        <authorList>
            <person name="Kralova S."/>
            <person name="Busse H.-J."/>
            <person name="Svec P."/>
            <person name="Maslanova I."/>
            <person name="Stankova E."/>
            <person name="Bartak M."/>
            <person name="Sedlacek I."/>
        </authorList>
    </citation>
    <scope>NUCLEOTIDE SEQUENCE [LARGE SCALE GENOMIC DNA]</scope>
    <source>
        <strain evidence="3">CCM 8825</strain>
    </source>
</reference>
<protein>
    <submittedName>
        <fullName evidence="2">G-D-S-L family lipolytic protein</fullName>
    </submittedName>
</protein>
<dbReference type="EMBL" id="QWDM01000008">
    <property type="protein sequence ID" value="RUT69720.1"/>
    <property type="molecule type" value="Genomic_DNA"/>
</dbReference>
<dbReference type="PANTHER" id="PTHR30383">
    <property type="entry name" value="THIOESTERASE 1/PROTEASE 1/LYSOPHOSPHOLIPASE L1"/>
    <property type="match status" value="1"/>
</dbReference>
<evidence type="ECO:0000256" key="1">
    <source>
        <dbReference type="SAM" id="SignalP"/>
    </source>
</evidence>
<feature type="chain" id="PRO_5019090601" evidence="1">
    <location>
        <begin position="18"/>
        <end position="524"/>
    </location>
</feature>
<dbReference type="PANTHER" id="PTHR30383:SF5">
    <property type="entry name" value="SGNH HYDROLASE-TYPE ESTERASE DOMAIN-CONTAINING PROTEIN"/>
    <property type="match status" value="1"/>
</dbReference>
<feature type="signal peptide" evidence="1">
    <location>
        <begin position="1"/>
        <end position="17"/>
    </location>
</feature>
<evidence type="ECO:0000313" key="2">
    <source>
        <dbReference type="EMBL" id="RUT69720.1"/>
    </source>
</evidence>
<dbReference type="RefSeq" id="WP_127338958.1">
    <property type="nucleotide sequence ID" value="NZ_QWDM01000008.1"/>
</dbReference>
<organism evidence="2 3">
    <name type="scientific">Flavobacterium cupreum</name>
    <dbReference type="NCBI Taxonomy" id="2133766"/>
    <lineage>
        <taxon>Bacteria</taxon>
        <taxon>Pseudomonadati</taxon>
        <taxon>Bacteroidota</taxon>
        <taxon>Flavobacteriia</taxon>
        <taxon>Flavobacteriales</taxon>
        <taxon>Flavobacteriaceae</taxon>
        <taxon>Flavobacterium</taxon>
    </lineage>
</organism>
<comment type="caution">
    <text evidence="2">The sequence shown here is derived from an EMBL/GenBank/DDBJ whole genome shotgun (WGS) entry which is preliminary data.</text>
</comment>
<dbReference type="GO" id="GO:0004622">
    <property type="term" value="F:phosphatidylcholine lysophospholipase activity"/>
    <property type="evidence" value="ECO:0007669"/>
    <property type="project" value="TreeGrafter"/>
</dbReference>
<dbReference type="OrthoDB" id="9764164at2"/>
<dbReference type="Gene3D" id="3.40.50.1110">
    <property type="entry name" value="SGNH hydrolase"/>
    <property type="match status" value="2"/>
</dbReference>